<feature type="region of interest" description="Disordered" evidence="1">
    <location>
        <begin position="20"/>
        <end position="46"/>
    </location>
</feature>
<evidence type="ECO:0000313" key="2">
    <source>
        <dbReference type="EMBL" id="NGO67895.1"/>
    </source>
</evidence>
<keyword evidence="3" id="KW-1185">Reference proteome</keyword>
<protein>
    <submittedName>
        <fullName evidence="2">Uncharacterized protein</fullName>
    </submittedName>
</protein>
<reference evidence="2 3" key="1">
    <citation type="submission" date="2020-02" db="EMBL/GenBank/DDBJ databases">
        <title>Whole-genome analyses of novel actinobacteria.</title>
        <authorList>
            <person name="Sahin N."/>
            <person name="Tatar D."/>
        </authorList>
    </citation>
    <scope>NUCLEOTIDE SEQUENCE [LARGE SCALE GENOMIC DNA]</scope>
    <source>
        <strain evidence="2 3">SB3404</strain>
    </source>
</reference>
<gene>
    <name evidence="2" type="ORF">G5C65_05890</name>
</gene>
<dbReference type="AlphaFoldDB" id="A0A6G4WRR8"/>
<name>A0A6G4WRR8_9ACTN</name>
<dbReference type="RefSeq" id="WP_165297551.1">
    <property type="nucleotide sequence ID" value="NZ_JAAKZZ010000035.1"/>
</dbReference>
<evidence type="ECO:0000313" key="3">
    <source>
        <dbReference type="Proteomes" id="UP000477722"/>
    </source>
</evidence>
<evidence type="ECO:0000256" key="1">
    <source>
        <dbReference type="SAM" id="MobiDB-lite"/>
    </source>
</evidence>
<sequence>MAVVLPNRHLTLYVLDHPWERDANGVPVPPHPSQRPESRGTWPGAALEQPDDTWSLRLAPQAWPVEPGDTISDETGTSWTVTTARNHQVPDCPTVDYVQVIATRNPPEVP</sequence>
<dbReference type="EMBL" id="JAAKZZ010000035">
    <property type="protein sequence ID" value="NGO67895.1"/>
    <property type="molecule type" value="Genomic_DNA"/>
</dbReference>
<dbReference type="Proteomes" id="UP000477722">
    <property type="component" value="Unassembled WGS sequence"/>
</dbReference>
<accession>A0A6G4WRR8</accession>
<organism evidence="2 3">
    <name type="scientific">Streptomyces boncukensis</name>
    <dbReference type="NCBI Taxonomy" id="2711219"/>
    <lineage>
        <taxon>Bacteria</taxon>
        <taxon>Bacillati</taxon>
        <taxon>Actinomycetota</taxon>
        <taxon>Actinomycetes</taxon>
        <taxon>Kitasatosporales</taxon>
        <taxon>Streptomycetaceae</taxon>
        <taxon>Streptomyces</taxon>
    </lineage>
</organism>
<comment type="caution">
    <text evidence="2">The sequence shown here is derived from an EMBL/GenBank/DDBJ whole genome shotgun (WGS) entry which is preliminary data.</text>
</comment>
<proteinExistence type="predicted"/>